<evidence type="ECO:0000256" key="8">
    <source>
        <dbReference type="SAM" id="SignalP"/>
    </source>
</evidence>
<name>A0AAU7NS96_9GAMM</name>
<evidence type="ECO:0000256" key="7">
    <source>
        <dbReference type="SAM" id="Phobius"/>
    </source>
</evidence>
<dbReference type="InterPro" id="IPR003646">
    <property type="entry name" value="SH3-like_bac-type"/>
</dbReference>
<evidence type="ECO:0000256" key="2">
    <source>
        <dbReference type="ARBA" id="ARBA00022692"/>
    </source>
</evidence>
<dbReference type="Pfam" id="PF08239">
    <property type="entry name" value="SH3_3"/>
    <property type="match status" value="1"/>
</dbReference>
<evidence type="ECO:0000259" key="9">
    <source>
        <dbReference type="PROSITE" id="PS51781"/>
    </source>
</evidence>
<dbReference type="Gene3D" id="2.30.30.40">
    <property type="entry name" value="SH3 Domains"/>
    <property type="match status" value="1"/>
</dbReference>
<evidence type="ECO:0000256" key="3">
    <source>
        <dbReference type="ARBA" id="ARBA00022729"/>
    </source>
</evidence>
<comment type="subcellular location">
    <subcellularLocation>
        <location evidence="1">Membrane</location>
        <topology evidence="1">Single-pass membrane protein</topology>
    </subcellularLocation>
</comment>
<dbReference type="NCBIfam" id="TIGR04211">
    <property type="entry name" value="SH3_and_anchor"/>
    <property type="match status" value="1"/>
</dbReference>
<accession>A0AAU7NS96</accession>
<dbReference type="GO" id="GO:0016020">
    <property type="term" value="C:membrane"/>
    <property type="evidence" value="ECO:0007669"/>
    <property type="project" value="UniProtKB-SubCell"/>
</dbReference>
<organism evidence="10 11">
    <name type="scientific">Methylomarinum roseum</name>
    <dbReference type="NCBI Taxonomy" id="3067653"/>
    <lineage>
        <taxon>Bacteria</taxon>
        <taxon>Pseudomonadati</taxon>
        <taxon>Pseudomonadota</taxon>
        <taxon>Gammaproteobacteria</taxon>
        <taxon>Methylococcales</taxon>
        <taxon>Methylococcaceae</taxon>
        <taxon>Methylomarinum</taxon>
    </lineage>
</organism>
<gene>
    <name evidence="10" type="ORF">Q9L42_015925</name>
</gene>
<keyword evidence="2 7" id="KW-0812">Transmembrane</keyword>
<feature type="transmembrane region" description="Helical" evidence="7">
    <location>
        <begin position="190"/>
        <end position="208"/>
    </location>
</feature>
<evidence type="ECO:0000256" key="4">
    <source>
        <dbReference type="ARBA" id="ARBA00022989"/>
    </source>
</evidence>
<keyword evidence="3 8" id="KW-0732">Signal</keyword>
<feature type="signal peptide" evidence="8">
    <location>
        <begin position="1"/>
        <end position="20"/>
    </location>
</feature>
<dbReference type="EMBL" id="CP157743">
    <property type="protein sequence ID" value="XBS19832.1"/>
    <property type="molecule type" value="Genomic_DNA"/>
</dbReference>
<feature type="domain" description="SH3b" evidence="9">
    <location>
        <begin position="20"/>
        <end position="86"/>
    </location>
</feature>
<evidence type="ECO:0000256" key="1">
    <source>
        <dbReference type="ARBA" id="ARBA00004167"/>
    </source>
</evidence>
<keyword evidence="5 7" id="KW-0472">Membrane</keyword>
<dbReference type="PROSITE" id="PS51781">
    <property type="entry name" value="SH3B"/>
    <property type="match status" value="1"/>
</dbReference>
<evidence type="ECO:0000313" key="11">
    <source>
        <dbReference type="Proteomes" id="UP001225378"/>
    </source>
</evidence>
<proteinExistence type="predicted"/>
<feature type="chain" id="PRO_5043885161" evidence="8">
    <location>
        <begin position="21"/>
        <end position="223"/>
    </location>
</feature>
<reference evidence="10 11" key="1">
    <citation type="journal article" date="2024" name="Microbiology">
        <title>Methylomarinum rosea sp. nov., a novel halophilic methanotrophic bacterium from the hypersaline Lake Elton.</title>
        <authorList>
            <person name="Suleimanov R.Z."/>
            <person name="Oshkin I.Y."/>
            <person name="Danilova O.V."/>
            <person name="Suzina N.E."/>
            <person name="Dedysh S.N."/>
        </authorList>
    </citation>
    <scope>NUCLEOTIDE SEQUENCE [LARGE SCALE GENOMIC DNA]</scope>
    <source>
        <strain evidence="10 11">Ch1-1</strain>
    </source>
</reference>
<dbReference type="KEGG" id="mech:Q9L42_015925"/>
<evidence type="ECO:0000313" key="10">
    <source>
        <dbReference type="EMBL" id="XBS19832.1"/>
    </source>
</evidence>
<dbReference type="AlphaFoldDB" id="A0AAU7NS96"/>
<evidence type="ECO:0000256" key="5">
    <source>
        <dbReference type="ARBA" id="ARBA00023136"/>
    </source>
</evidence>
<dbReference type="SMART" id="SM00287">
    <property type="entry name" value="SH3b"/>
    <property type="match status" value="1"/>
</dbReference>
<feature type="coiled-coil region" evidence="6">
    <location>
        <begin position="92"/>
        <end position="185"/>
    </location>
</feature>
<dbReference type="InterPro" id="IPR016476">
    <property type="entry name" value="SH3_dom_pro"/>
</dbReference>
<dbReference type="RefSeq" id="WP_349431393.1">
    <property type="nucleotide sequence ID" value="NZ_CP157743.1"/>
</dbReference>
<protein>
    <submittedName>
        <fullName evidence="10">TIGR04211 family SH3 domain-containing protein</fullName>
    </submittedName>
</protein>
<keyword evidence="11" id="KW-1185">Reference proteome</keyword>
<dbReference type="Proteomes" id="UP001225378">
    <property type="component" value="Chromosome"/>
</dbReference>
<keyword evidence="4 7" id="KW-1133">Transmembrane helix</keyword>
<keyword evidence="6" id="KW-0175">Coiled coil</keyword>
<sequence>MKNLLSSLFVLLILSANVDAATVYVTDDIKFTLRSTPSNRSKILKMLPSGTPLTVLEENSESGYSKVRTNGGVEGYILTRHTSPKPISRWYLDRANKKLAELQEENKLFKEELEQLKGNNTQALSSNQTLTQERDRLSNELNDLKQTAANAVQLKHQRDQLQERVISVERELQQVKRENQALVDSTNQDWFLYGGLLALFGVILGFILPKLSWRRKTSNWDTF</sequence>
<evidence type="ECO:0000256" key="6">
    <source>
        <dbReference type="SAM" id="Coils"/>
    </source>
</evidence>